<dbReference type="Gene3D" id="2.40.30.10">
    <property type="entry name" value="Translation factors"/>
    <property type="match status" value="1"/>
</dbReference>
<keyword evidence="5" id="KW-0274">FAD</keyword>
<evidence type="ECO:0000256" key="3">
    <source>
        <dbReference type="ARBA" id="ARBA00022714"/>
    </source>
</evidence>
<keyword evidence="8" id="KW-0411">Iron-sulfur</keyword>
<evidence type="ECO:0000256" key="5">
    <source>
        <dbReference type="ARBA" id="ARBA00022827"/>
    </source>
</evidence>
<keyword evidence="2" id="KW-0285">Flavoprotein</keyword>
<evidence type="ECO:0000256" key="7">
    <source>
        <dbReference type="ARBA" id="ARBA00023004"/>
    </source>
</evidence>
<dbReference type="InterPro" id="IPR012675">
    <property type="entry name" value="Beta-grasp_dom_sf"/>
</dbReference>
<evidence type="ECO:0000256" key="8">
    <source>
        <dbReference type="ARBA" id="ARBA00023014"/>
    </source>
</evidence>
<feature type="domain" description="FAD-binding FR-type" evidence="10">
    <location>
        <begin position="2"/>
        <end position="105"/>
    </location>
</feature>
<dbReference type="PROSITE" id="PS51384">
    <property type="entry name" value="FAD_FR"/>
    <property type="match status" value="1"/>
</dbReference>
<dbReference type="CDD" id="cd00207">
    <property type="entry name" value="fer2"/>
    <property type="match status" value="1"/>
</dbReference>
<accession>A0A6C0GT88</accession>
<dbReference type="InterPro" id="IPR036010">
    <property type="entry name" value="2Fe-2S_ferredoxin-like_sf"/>
</dbReference>
<dbReference type="InterPro" id="IPR006058">
    <property type="entry name" value="2Fe2S_fd_BS"/>
</dbReference>
<dbReference type="Pfam" id="PF00175">
    <property type="entry name" value="NAD_binding_1"/>
    <property type="match status" value="1"/>
</dbReference>
<dbReference type="InterPro" id="IPR050415">
    <property type="entry name" value="MRET"/>
</dbReference>
<dbReference type="InterPro" id="IPR039261">
    <property type="entry name" value="FNR_nucleotide-bd"/>
</dbReference>
<reference evidence="11 12" key="1">
    <citation type="submission" date="2020-01" db="EMBL/GenBank/DDBJ databases">
        <authorList>
            <person name="Kim M.K."/>
        </authorList>
    </citation>
    <scope>NUCLEOTIDE SEQUENCE [LARGE SCALE GENOMIC DNA]</scope>
    <source>
        <strain evidence="11 12">172606-1</strain>
    </source>
</reference>
<dbReference type="SUPFAM" id="SSF52343">
    <property type="entry name" value="Ferredoxin reductase-like, C-terminal NADP-linked domain"/>
    <property type="match status" value="1"/>
</dbReference>
<dbReference type="SUPFAM" id="SSF54292">
    <property type="entry name" value="2Fe-2S ferredoxin-like"/>
    <property type="match status" value="1"/>
</dbReference>
<dbReference type="Pfam" id="PF00970">
    <property type="entry name" value="FAD_binding_6"/>
    <property type="match status" value="1"/>
</dbReference>
<organism evidence="11 12">
    <name type="scientific">Rhodocytophaga rosea</name>
    <dbReference type="NCBI Taxonomy" id="2704465"/>
    <lineage>
        <taxon>Bacteria</taxon>
        <taxon>Pseudomonadati</taxon>
        <taxon>Bacteroidota</taxon>
        <taxon>Cytophagia</taxon>
        <taxon>Cytophagales</taxon>
        <taxon>Rhodocytophagaceae</taxon>
        <taxon>Rhodocytophaga</taxon>
    </lineage>
</organism>
<evidence type="ECO:0000256" key="2">
    <source>
        <dbReference type="ARBA" id="ARBA00022630"/>
    </source>
</evidence>
<evidence type="ECO:0000256" key="1">
    <source>
        <dbReference type="ARBA" id="ARBA00001974"/>
    </source>
</evidence>
<dbReference type="Gene3D" id="3.10.20.30">
    <property type="match status" value="1"/>
</dbReference>
<keyword evidence="12" id="KW-1185">Reference proteome</keyword>
<evidence type="ECO:0000259" key="10">
    <source>
        <dbReference type="PROSITE" id="PS51384"/>
    </source>
</evidence>
<keyword evidence="4" id="KW-0479">Metal-binding</keyword>
<sequence length="351" mass="39311">MKDYLELRIKKIIRETAQAITLVLENVSGEPVAYQSGQFLTFLLTISGRELRRSYSLCSSPGIDPDMMITITRVINGEVSRYLTEHLQEGDILQSLYPAGRFTLESKPEQRRDIFLIGAGSGMTPLFSILKTALRTVTASHLTLIDSNKNEATALYWKPLQTLSRQYSQQFTSIHLFSDPLPSSNQYPVRLNISLLETLVNKHLKYEKSEAQFYVCGPSTFMRMVRMTLIFMGFPEESIHKENFITQAQFDITLSRYENTSTSPVQLIFRNQSYRVEVPPHSSILKAALSQGIPLPYSCMAGMCATCSGKCSSGKVKMAINDVLTDTEVAEGWVLTCVAFPLSTGVTIVVE</sequence>
<dbReference type="RefSeq" id="WP_162447175.1">
    <property type="nucleotide sequence ID" value="NZ_CP048222.1"/>
</dbReference>
<name>A0A6C0GT88_9BACT</name>
<dbReference type="EMBL" id="CP048222">
    <property type="protein sequence ID" value="QHT71236.1"/>
    <property type="molecule type" value="Genomic_DNA"/>
</dbReference>
<dbReference type="Proteomes" id="UP000480178">
    <property type="component" value="Chromosome"/>
</dbReference>
<evidence type="ECO:0000256" key="6">
    <source>
        <dbReference type="ARBA" id="ARBA00023002"/>
    </source>
</evidence>
<evidence type="ECO:0000313" key="12">
    <source>
        <dbReference type="Proteomes" id="UP000480178"/>
    </source>
</evidence>
<dbReference type="PANTHER" id="PTHR47354">
    <property type="entry name" value="NADH OXIDOREDUCTASE HCR"/>
    <property type="match status" value="1"/>
</dbReference>
<dbReference type="PROSITE" id="PS51085">
    <property type="entry name" value="2FE2S_FER_2"/>
    <property type="match status" value="1"/>
</dbReference>
<dbReference type="InterPro" id="IPR001041">
    <property type="entry name" value="2Fe-2S_ferredoxin-type"/>
</dbReference>
<dbReference type="SUPFAM" id="SSF63380">
    <property type="entry name" value="Riboflavin synthase domain-like"/>
    <property type="match status" value="1"/>
</dbReference>
<dbReference type="InterPro" id="IPR017938">
    <property type="entry name" value="Riboflavin_synthase-like_b-brl"/>
</dbReference>
<dbReference type="InterPro" id="IPR008333">
    <property type="entry name" value="Cbr1-like_FAD-bd_dom"/>
</dbReference>
<keyword evidence="3" id="KW-0001">2Fe-2S</keyword>
<dbReference type="Gene3D" id="3.40.50.80">
    <property type="entry name" value="Nucleotide-binding domain of ferredoxin-NADP reductase (FNR) module"/>
    <property type="match status" value="1"/>
</dbReference>
<evidence type="ECO:0000313" key="11">
    <source>
        <dbReference type="EMBL" id="QHT71236.1"/>
    </source>
</evidence>
<protein>
    <submittedName>
        <fullName evidence="11">Ferredoxin--NADP reductase</fullName>
    </submittedName>
</protein>
<keyword evidence="7" id="KW-0408">Iron</keyword>
<dbReference type="GO" id="GO:0050660">
    <property type="term" value="F:flavin adenine dinucleotide binding"/>
    <property type="evidence" value="ECO:0007669"/>
    <property type="project" value="TreeGrafter"/>
</dbReference>
<comment type="cofactor">
    <cofactor evidence="1">
        <name>FAD</name>
        <dbReference type="ChEBI" id="CHEBI:57692"/>
    </cofactor>
</comment>
<gene>
    <name evidence="11" type="ORF">GXP67_33585</name>
</gene>
<dbReference type="PROSITE" id="PS00197">
    <property type="entry name" value="2FE2S_FER_1"/>
    <property type="match status" value="1"/>
</dbReference>
<dbReference type="CDD" id="cd06214">
    <property type="entry name" value="PA_degradation_oxidoreductase_like"/>
    <property type="match status" value="1"/>
</dbReference>
<dbReference type="AlphaFoldDB" id="A0A6C0GT88"/>
<dbReference type="InterPro" id="IPR017927">
    <property type="entry name" value="FAD-bd_FR_type"/>
</dbReference>
<feature type="domain" description="2Fe-2S ferredoxin-type" evidence="9">
    <location>
        <begin position="263"/>
        <end position="351"/>
    </location>
</feature>
<dbReference type="KEGG" id="rhoz:GXP67_33585"/>
<proteinExistence type="predicted"/>
<dbReference type="Pfam" id="PF00111">
    <property type="entry name" value="Fer2"/>
    <property type="match status" value="1"/>
</dbReference>
<dbReference type="GO" id="GO:0051537">
    <property type="term" value="F:2 iron, 2 sulfur cluster binding"/>
    <property type="evidence" value="ECO:0007669"/>
    <property type="project" value="UniProtKB-KW"/>
</dbReference>
<dbReference type="GO" id="GO:0016491">
    <property type="term" value="F:oxidoreductase activity"/>
    <property type="evidence" value="ECO:0007669"/>
    <property type="project" value="UniProtKB-KW"/>
</dbReference>
<keyword evidence="6" id="KW-0560">Oxidoreductase</keyword>
<evidence type="ECO:0000256" key="4">
    <source>
        <dbReference type="ARBA" id="ARBA00022723"/>
    </source>
</evidence>
<dbReference type="InterPro" id="IPR001433">
    <property type="entry name" value="OxRdtase_FAD/NAD-bd"/>
</dbReference>
<dbReference type="InterPro" id="IPR001709">
    <property type="entry name" value="Flavoprot_Pyr_Nucl_cyt_Rdtase"/>
</dbReference>
<dbReference type="PRINTS" id="PR00371">
    <property type="entry name" value="FPNCR"/>
</dbReference>
<dbReference type="PANTHER" id="PTHR47354:SF8">
    <property type="entry name" value="1,2-PHENYLACETYL-COA EPOXIDASE, SUBUNIT E"/>
    <property type="match status" value="1"/>
</dbReference>
<dbReference type="GO" id="GO:0046872">
    <property type="term" value="F:metal ion binding"/>
    <property type="evidence" value="ECO:0007669"/>
    <property type="project" value="UniProtKB-KW"/>
</dbReference>
<evidence type="ECO:0000259" key="9">
    <source>
        <dbReference type="PROSITE" id="PS51085"/>
    </source>
</evidence>
<dbReference type="PRINTS" id="PR00406">
    <property type="entry name" value="CYTB5RDTASE"/>
</dbReference>